<dbReference type="AlphaFoldDB" id="A2FCJ9"/>
<evidence type="ECO:0000313" key="1">
    <source>
        <dbReference type="EMBL" id="EAX97358.1"/>
    </source>
</evidence>
<dbReference type="RefSeq" id="XP_001310288.1">
    <property type="nucleotide sequence ID" value="XM_001310287.1"/>
</dbReference>
<reference evidence="1" key="1">
    <citation type="submission" date="2006-10" db="EMBL/GenBank/DDBJ databases">
        <authorList>
            <person name="Amadeo P."/>
            <person name="Zhao Q."/>
            <person name="Wortman J."/>
            <person name="Fraser-Liggett C."/>
            <person name="Carlton J."/>
        </authorList>
    </citation>
    <scope>NUCLEOTIDE SEQUENCE</scope>
    <source>
        <strain evidence="1">G3</strain>
    </source>
</reference>
<accession>A2FCJ9</accession>
<evidence type="ECO:0000313" key="2">
    <source>
        <dbReference type="Proteomes" id="UP000001542"/>
    </source>
</evidence>
<sequence length="174" mass="21013">MRKSPRKIASEEGKAEDFEAAVTRLTHYLLGEEKEFKYRKIHQISNNEPEYNFNFENVVIDDLIEEKNEDVQKLNNVRLEDNFYKIECINNAIQNQVLKSDKSKYNYKCIRNPEEIMKLIEENQHSKIVSERLAKSRTTQKRAFMDNDMKYFNIVTDKQQLFKDREKFRQNYNK</sequence>
<dbReference type="EMBL" id="DS113718">
    <property type="protein sequence ID" value="EAX97358.1"/>
    <property type="molecule type" value="Genomic_DNA"/>
</dbReference>
<protein>
    <submittedName>
        <fullName evidence="1">Uncharacterized protein</fullName>
    </submittedName>
</protein>
<dbReference type="InParanoid" id="A2FCJ9"/>
<dbReference type="VEuPathDB" id="TrichDB:TVAG_498920"/>
<gene>
    <name evidence="1" type="ORF">TVAG_498920</name>
</gene>
<dbReference type="Proteomes" id="UP000001542">
    <property type="component" value="Unassembled WGS sequence"/>
</dbReference>
<dbReference type="VEuPathDB" id="TrichDB:TVAGG3_0801240"/>
<name>A2FCJ9_TRIV3</name>
<keyword evidence="2" id="KW-1185">Reference proteome</keyword>
<dbReference type="SMR" id="A2FCJ9"/>
<dbReference type="KEGG" id="tva:4755139"/>
<organism evidence="1 2">
    <name type="scientific">Trichomonas vaginalis (strain ATCC PRA-98 / G3)</name>
    <dbReference type="NCBI Taxonomy" id="412133"/>
    <lineage>
        <taxon>Eukaryota</taxon>
        <taxon>Metamonada</taxon>
        <taxon>Parabasalia</taxon>
        <taxon>Trichomonadida</taxon>
        <taxon>Trichomonadidae</taxon>
        <taxon>Trichomonas</taxon>
    </lineage>
</organism>
<reference evidence="1" key="2">
    <citation type="journal article" date="2007" name="Science">
        <title>Draft genome sequence of the sexually transmitted pathogen Trichomonas vaginalis.</title>
        <authorList>
            <person name="Carlton J.M."/>
            <person name="Hirt R.P."/>
            <person name="Silva J.C."/>
            <person name="Delcher A.L."/>
            <person name="Schatz M."/>
            <person name="Zhao Q."/>
            <person name="Wortman J.R."/>
            <person name="Bidwell S.L."/>
            <person name="Alsmark U.C.M."/>
            <person name="Besteiro S."/>
            <person name="Sicheritz-Ponten T."/>
            <person name="Noel C.J."/>
            <person name="Dacks J.B."/>
            <person name="Foster P.G."/>
            <person name="Simillion C."/>
            <person name="Van de Peer Y."/>
            <person name="Miranda-Saavedra D."/>
            <person name="Barton G.J."/>
            <person name="Westrop G.D."/>
            <person name="Mueller S."/>
            <person name="Dessi D."/>
            <person name="Fiori P.L."/>
            <person name="Ren Q."/>
            <person name="Paulsen I."/>
            <person name="Zhang H."/>
            <person name="Bastida-Corcuera F.D."/>
            <person name="Simoes-Barbosa A."/>
            <person name="Brown M.T."/>
            <person name="Hayes R.D."/>
            <person name="Mukherjee M."/>
            <person name="Okumura C.Y."/>
            <person name="Schneider R."/>
            <person name="Smith A.J."/>
            <person name="Vanacova S."/>
            <person name="Villalvazo M."/>
            <person name="Haas B.J."/>
            <person name="Pertea M."/>
            <person name="Feldblyum T.V."/>
            <person name="Utterback T.R."/>
            <person name="Shu C.L."/>
            <person name="Osoegawa K."/>
            <person name="de Jong P.J."/>
            <person name="Hrdy I."/>
            <person name="Horvathova L."/>
            <person name="Zubacova Z."/>
            <person name="Dolezal P."/>
            <person name="Malik S.B."/>
            <person name="Logsdon J.M. Jr."/>
            <person name="Henze K."/>
            <person name="Gupta A."/>
            <person name="Wang C.C."/>
            <person name="Dunne R.L."/>
            <person name="Upcroft J.A."/>
            <person name="Upcroft P."/>
            <person name="White O."/>
            <person name="Salzberg S.L."/>
            <person name="Tang P."/>
            <person name="Chiu C.-H."/>
            <person name="Lee Y.-S."/>
            <person name="Embley T.M."/>
            <person name="Coombs G.H."/>
            <person name="Mottram J.C."/>
            <person name="Tachezy J."/>
            <person name="Fraser-Liggett C.M."/>
            <person name="Johnson P.J."/>
        </authorList>
    </citation>
    <scope>NUCLEOTIDE SEQUENCE [LARGE SCALE GENOMIC DNA]</scope>
    <source>
        <strain evidence="1">G3</strain>
    </source>
</reference>
<proteinExistence type="predicted"/>